<dbReference type="PANTHER" id="PTHR46002">
    <property type="entry name" value="EG:114D9.1 PROTEIN-RELATED"/>
    <property type="match status" value="1"/>
</dbReference>
<name>A0A6P8S7A3_GEOSA</name>
<keyword evidence="14" id="KW-0539">Nucleus</keyword>
<dbReference type="CDD" id="cd00051">
    <property type="entry name" value="EFh"/>
    <property type="match status" value="1"/>
</dbReference>
<evidence type="ECO:0000256" key="14">
    <source>
        <dbReference type="ARBA" id="ARBA00023242"/>
    </source>
</evidence>
<keyword evidence="11" id="KW-0106">Calcium</keyword>
<proteinExistence type="inferred from homology"/>
<evidence type="ECO:0000256" key="7">
    <source>
        <dbReference type="ARBA" id="ARBA00022553"/>
    </source>
</evidence>
<dbReference type="AlphaFoldDB" id="A0A6P8S7A3"/>
<dbReference type="InParanoid" id="A0A6P8S7A3"/>
<dbReference type="GeneID" id="117365794"/>
<evidence type="ECO:0000313" key="19">
    <source>
        <dbReference type="RefSeq" id="XP_033812516.1"/>
    </source>
</evidence>
<keyword evidence="4" id="KW-0813">Transport</keyword>
<dbReference type="GO" id="GO:0005886">
    <property type="term" value="C:plasma membrane"/>
    <property type="evidence" value="ECO:0007669"/>
    <property type="project" value="UniProtKB-SubCell"/>
</dbReference>
<dbReference type="Pfam" id="PF13499">
    <property type="entry name" value="EF-hand_7"/>
    <property type="match status" value="1"/>
</dbReference>
<dbReference type="InterPro" id="IPR018247">
    <property type="entry name" value="EF_Hand_1_Ca_BS"/>
</dbReference>
<organism evidence="18 19">
    <name type="scientific">Geotrypetes seraphini</name>
    <name type="common">Gaboon caecilian</name>
    <name type="synonym">Caecilia seraphini</name>
    <dbReference type="NCBI Taxonomy" id="260995"/>
    <lineage>
        <taxon>Eukaryota</taxon>
        <taxon>Metazoa</taxon>
        <taxon>Chordata</taxon>
        <taxon>Craniata</taxon>
        <taxon>Vertebrata</taxon>
        <taxon>Euteleostomi</taxon>
        <taxon>Amphibia</taxon>
        <taxon>Gymnophiona</taxon>
        <taxon>Geotrypetes</taxon>
    </lineage>
</organism>
<dbReference type="KEGG" id="gsh:117365794"/>
<dbReference type="FunCoup" id="A0A6P8S7A3">
    <property type="interactions" value="321"/>
</dbReference>
<dbReference type="OrthoDB" id="191686at2759"/>
<gene>
    <name evidence="19" type="primary">LOC117365794</name>
</gene>
<keyword evidence="15" id="KW-0449">Lipoprotein</keyword>
<evidence type="ECO:0000313" key="18">
    <source>
        <dbReference type="Proteomes" id="UP000515159"/>
    </source>
</evidence>
<evidence type="ECO:0000256" key="12">
    <source>
        <dbReference type="ARBA" id="ARBA00022927"/>
    </source>
</evidence>
<evidence type="ECO:0000256" key="2">
    <source>
        <dbReference type="ARBA" id="ARBA00004236"/>
    </source>
</evidence>
<keyword evidence="6" id="KW-0963">Cytoplasm</keyword>
<keyword evidence="18" id="KW-1185">Reference proteome</keyword>
<dbReference type="InterPro" id="IPR002048">
    <property type="entry name" value="EF_hand_dom"/>
</dbReference>
<dbReference type="PROSITE" id="PS00018">
    <property type="entry name" value="EF_HAND_1"/>
    <property type="match status" value="2"/>
</dbReference>
<dbReference type="GO" id="GO:0005634">
    <property type="term" value="C:nucleus"/>
    <property type="evidence" value="ECO:0007669"/>
    <property type="project" value="UniProtKB-SubCell"/>
</dbReference>
<dbReference type="GO" id="GO:0005737">
    <property type="term" value="C:cytoplasm"/>
    <property type="evidence" value="ECO:0007669"/>
    <property type="project" value="UniProtKB-SubCell"/>
</dbReference>
<evidence type="ECO:0000256" key="4">
    <source>
        <dbReference type="ARBA" id="ARBA00022448"/>
    </source>
</evidence>
<keyword evidence="7" id="KW-0597">Phosphoprotein</keyword>
<dbReference type="GO" id="GO:0005509">
    <property type="term" value="F:calcium ion binding"/>
    <property type="evidence" value="ECO:0007669"/>
    <property type="project" value="InterPro"/>
</dbReference>
<dbReference type="SMART" id="SM00054">
    <property type="entry name" value="EFh"/>
    <property type="match status" value="3"/>
</dbReference>
<evidence type="ECO:0000256" key="1">
    <source>
        <dbReference type="ARBA" id="ARBA00004123"/>
    </source>
</evidence>
<comment type="similarity">
    <text evidence="16">Belongs to the calcineurin regulatory subunit family. CHP subfamily.</text>
</comment>
<dbReference type="InterPro" id="IPR051875">
    <property type="entry name" value="Calcineurin_B_homologous"/>
</dbReference>
<evidence type="ECO:0000256" key="15">
    <source>
        <dbReference type="ARBA" id="ARBA00023288"/>
    </source>
</evidence>
<keyword evidence="12" id="KW-0653">Protein transport</keyword>
<dbReference type="Proteomes" id="UP000515159">
    <property type="component" value="Chromosome 8"/>
</dbReference>
<feature type="domain" description="EF-hand" evidence="17">
    <location>
        <begin position="109"/>
        <end position="144"/>
    </location>
</feature>
<evidence type="ECO:0000256" key="8">
    <source>
        <dbReference type="ARBA" id="ARBA00022707"/>
    </source>
</evidence>
<keyword evidence="8" id="KW-0519">Myristate</keyword>
<evidence type="ECO:0000259" key="17">
    <source>
        <dbReference type="PROSITE" id="PS50222"/>
    </source>
</evidence>
<comment type="subcellular location">
    <subcellularLocation>
        <location evidence="2">Cell membrane</location>
    </subcellularLocation>
    <subcellularLocation>
        <location evidence="3">Cytoplasm</location>
    </subcellularLocation>
    <subcellularLocation>
        <location evidence="1">Nucleus</location>
    </subcellularLocation>
</comment>
<sequence>MGSQGSHHASKIPDIEAIKKETGFSQANIVRLHHRFRALDKEDKGFLSKENFLCIGELAVNPLCDRIINAFFENSNSLDFRSFIRILAHFRPIEEDKPKDPNSQEPINSRRNKLKFAFQLYDQDKDGKISRNELLQVLRMMVGVQVTNEQLESIADRTIQESDLDNDNAISFEEFAKSLEKMNIEHKMSIRFLK</sequence>
<accession>A0A6P8S7A3</accession>
<keyword evidence="9" id="KW-0479">Metal-binding</keyword>
<reference evidence="19" key="1">
    <citation type="submission" date="2025-08" db="UniProtKB">
        <authorList>
            <consortium name="RefSeq"/>
        </authorList>
    </citation>
    <scope>IDENTIFICATION</scope>
</reference>
<evidence type="ECO:0000256" key="11">
    <source>
        <dbReference type="ARBA" id="ARBA00022837"/>
    </source>
</evidence>
<evidence type="ECO:0000256" key="16">
    <source>
        <dbReference type="ARBA" id="ARBA00038164"/>
    </source>
</evidence>
<evidence type="ECO:0000256" key="10">
    <source>
        <dbReference type="ARBA" id="ARBA00022737"/>
    </source>
</evidence>
<dbReference type="InterPro" id="IPR011992">
    <property type="entry name" value="EF-hand-dom_pair"/>
</dbReference>
<keyword evidence="10" id="KW-0677">Repeat</keyword>
<protein>
    <submittedName>
        <fullName evidence="19">Calcineurin B homologous protein 2-like</fullName>
    </submittedName>
</protein>
<evidence type="ECO:0000256" key="9">
    <source>
        <dbReference type="ARBA" id="ARBA00022723"/>
    </source>
</evidence>
<keyword evidence="5" id="KW-1003">Cell membrane</keyword>
<evidence type="ECO:0000256" key="5">
    <source>
        <dbReference type="ARBA" id="ARBA00022475"/>
    </source>
</evidence>
<evidence type="ECO:0000256" key="6">
    <source>
        <dbReference type="ARBA" id="ARBA00022490"/>
    </source>
</evidence>
<feature type="domain" description="EF-hand" evidence="17">
    <location>
        <begin position="150"/>
        <end position="185"/>
    </location>
</feature>
<dbReference type="GO" id="GO:0015031">
    <property type="term" value="P:protein transport"/>
    <property type="evidence" value="ECO:0007669"/>
    <property type="project" value="UniProtKB-KW"/>
</dbReference>
<dbReference type="RefSeq" id="XP_033812516.1">
    <property type="nucleotide sequence ID" value="XM_033956625.1"/>
</dbReference>
<keyword evidence="13" id="KW-0472">Membrane</keyword>
<dbReference type="Gene3D" id="1.10.238.10">
    <property type="entry name" value="EF-hand"/>
    <property type="match status" value="1"/>
</dbReference>
<evidence type="ECO:0000256" key="3">
    <source>
        <dbReference type="ARBA" id="ARBA00004496"/>
    </source>
</evidence>
<dbReference type="SUPFAM" id="SSF47473">
    <property type="entry name" value="EF-hand"/>
    <property type="match status" value="1"/>
</dbReference>
<dbReference type="PROSITE" id="PS50222">
    <property type="entry name" value="EF_HAND_2"/>
    <property type="match status" value="2"/>
</dbReference>
<evidence type="ECO:0000256" key="13">
    <source>
        <dbReference type="ARBA" id="ARBA00023136"/>
    </source>
</evidence>